<evidence type="ECO:0000313" key="2">
    <source>
        <dbReference type="Proteomes" id="UP001183246"/>
    </source>
</evidence>
<reference evidence="2" key="1">
    <citation type="submission" date="2023-07" db="EMBL/GenBank/DDBJ databases">
        <title>30 novel species of actinomycetes from the DSMZ collection.</title>
        <authorList>
            <person name="Nouioui I."/>
        </authorList>
    </citation>
    <scope>NUCLEOTIDE SEQUENCE [LARGE SCALE GENOMIC DNA]</scope>
    <source>
        <strain evidence="2">DSM 44938</strain>
    </source>
</reference>
<dbReference type="RefSeq" id="WP_311705918.1">
    <property type="nucleotide sequence ID" value="NZ_JAVREL010000011.1"/>
</dbReference>
<accession>A0ABU2MT29</accession>
<proteinExistence type="predicted"/>
<comment type="caution">
    <text evidence="1">The sequence shown here is derived from an EMBL/GenBank/DDBJ whole genome shotgun (WGS) entry which is preliminary data.</text>
</comment>
<evidence type="ECO:0000313" key="1">
    <source>
        <dbReference type="EMBL" id="MDT0344793.1"/>
    </source>
</evidence>
<protein>
    <submittedName>
        <fullName evidence="1">Transcriptional regulator</fullName>
    </submittedName>
</protein>
<sequence>MEELIELGRIDMDPSRRGALSAGLFSVALTVPGWPDVVSRMEFAVSGHARRIGRADVEVVEAMTGRLSELDDQFGGRHARPMTASFLVNTVGPLLRADASTEVRNAVYSAAAFLSYLTGWMAVDEGLHGLAQRYYVKGLQLAGAAGDHRTYCHILRGMSVQAVDLGHGSTALRLANASASAAPNTGPRLRAFMSGQVAHSCAVAGDRAAALRSLRETEVAVDQAESSTRTFGGYGPSTLAYHTAQVRYALGDIAGSVSSLHLASRLRDPTRRRTRVRLDSFLAERQLELGQLEAACATWDRVLDDYPFVDSARADDRIATMRALLRPHSSAPCAKELLERTRGILATRAKKP</sequence>
<gene>
    <name evidence="1" type="ORF">RM590_19580</name>
</gene>
<organism evidence="1 2">
    <name type="scientific">Streptomyces litchfieldiae</name>
    <dbReference type="NCBI Taxonomy" id="3075543"/>
    <lineage>
        <taxon>Bacteria</taxon>
        <taxon>Bacillati</taxon>
        <taxon>Actinomycetota</taxon>
        <taxon>Actinomycetes</taxon>
        <taxon>Kitasatosporales</taxon>
        <taxon>Streptomycetaceae</taxon>
        <taxon>Streptomyces</taxon>
    </lineage>
</organism>
<name>A0ABU2MT29_9ACTN</name>
<dbReference type="EMBL" id="JAVREL010000011">
    <property type="protein sequence ID" value="MDT0344793.1"/>
    <property type="molecule type" value="Genomic_DNA"/>
</dbReference>
<keyword evidence="2" id="KW-1185">Reference proteome</keyword>
<dbReference type="Proteomes" id="UP001183246">
    <property type="component" value="Unassembled WGS sequence"/>
</dbReference>